<organism evidence="2 3">
    <name type="scientific">Lojkania enalia</name>
    <dbReference type="NCBI Taxonomy" id="147567"/>
    <lineage>
        <taxon>Eukaryota</taxon>
        <taxon>Fungi</taxon>
        <taxon>Dikarya</taxon>
        <taxon>Ascomycota</taxon>
        <taxon>Pezizomycotina</taxon>
        <taxon>Dothideomycetes</taxon>
        <taxon>Pleosporomycetidae</taxon>
        <taxon>Pleosporales</taxon>
        <taxon>Pleosporales incertae sedis</taxon>
        <taxon>Lojkania</taxon>
    </lineage>
</organism>
<evidence type="ECO:0000313" key="2">
    <source>
        <dbReference type="EMBL" id="KAF2265454.1"/>
    </source>
</evidence>
<keyword evidence="1" id="KW-0175">Coiled coil</keyword>
<gene>
    <name evidence="2" type="ORF">CC78DRAFT_567521</name>
</gene>
<feature type="coiled-coil region" evidence="1">
    <location>
        <begin position="10"/>
        <end position="37"/>
    </location>
</feature>
<comment type="caution">
    <text evidence="2">The sequence shown here is derived from an EMBL/GenBank/DDBJ whole genome shotgun (WGS) entry which is preliminary data.</text>
</comment>
<dbReference type="Proteomes" id="UP000800093">
    <property type="component" value="Unassembled WGS sequence"/>
</dbReference>
<evidence type="ECO:0000313" key="3">
    <source>
        <dbReference type="Proteomes" id="UP000800093"/>
    </source>
</evidence>
<protein>
    <submittedName>
        <fullName evidence="2">Uncharacterized protein</fullName>
    </submittedName>
</protein>
<evidence type="ECO:0000256" key="1">
    <source>
        <dbReference type="SAM" id="Coils"/>
    </source>
</evidence>
<dbReference type="OrthoDB" id="3684889at2759"/>
<accession>A0A9P4N6Z9</accession>
<dbReference type="EMBL" id="ML986605">
    <property type="protein sequence ID" value="KAF2265454.1"/>
    <property type="molecule type" value="Genomic_DNA"/>
</dbReference>
<keyword evidence="3" id="KW-1185">Reference proteome</keyword>
<proteinExistence type="predicted"/>
<dbReference type="AlphaFoldDB" id="A0A9P4N6Z9"/>
<name>A0A9P4N6Z9_9PLEO</name>
<reference evidence="3" key="1">
    <citation type="journal article" date="2020" name="Stud. Mycol.">
        <title>101 Dothideomycetes genomes: A test case for predicting lifestyles and emergence of pathogens.</title>
        <authorList>
            <person name="Haridas S."/>
            <person name="Albert R."/>
            <person name="Binder M."/>
            <person name="Bloem J."/>
            <person name="LaButti K."/>
            <person name="Salamov A."/>
            <person name="Andreopoulos B."/>
            <person name="Baker S."/>
            <person name="Barry K."/>
            <person name="Bills G."/>
            <person name="Bluhm B."/>
            <person name="Cannon C."/>
            <person name="Castanera R."/>
            <person name="Culley D."/>
            <person name="Daum C."/>
            <person name="Ezra D."/>
            <person name="Gonzalez J."/>
            <person name="Henrissat B."/>
            <person name="Kuo A."/>
            <person name="Liang C."/>
            <person name="Lipzen A."/>
            <person name="Lutzoni F."/>
            <person name="Magnuson J."/>
            <person name="Mondo S."/>
            <person name="Nolan M."/>
            <person name="Ohm R."/>
            <person name="Pangilinan J."/>
            <person name="Park H.-J."/>
            <person name="Ramirez L."/>
            <person name="Alfaro M."/>
            <person name="Sun H."/>
            <person name="Tritt A."/>
            <person name="Yoshinaga Y."/>
            <person name="Zwiers L.-H."/>
            <person name="Turgeon B."/>
            <person name="Goodwin S."/>
            <person name="Spatafora J."/>
            <person name="Crous P."/>
            <person name="Grigoriev I."/>
        </authorList>
    </citation>
    <scope>NUCLEOTIDE SEQUENCE [LARGE SCALE GENOMIC DNA]</scope>
    <source>
        <strain evidence="3">CBS 304.66</strain>
    </source>
</reference>
<sequence>MKPYMGLFDSEANQAAIEKCLEEIRSLQRQRRLIYENHKAQLDLTFHKSSRVLKPPDLLDRVVPLITQIRIVATEYERFVCLDFSAKFHATLPREIRDMVYDGLDLFYHEVYIRDPKSVQYESRFDKWMTGCSFLGPPLARPARELSKGQIEGYRWRVEYLMEDVVREITERYYATTYFGFRHTDHHLISQFLLEDRWGVGLMPGKFVRYIQLCIDDDENMADTASKTKLIWRLEGLIGMSSKNAKLRIFVDLKNNSLGKMPDVLEVLAPTIYALKNEDRRRIRVALRYRGVIDDITASFNSSREQFRDSCMEMKAVSSLLLQHGRSATLTVDRDGRSRNFGSYDGNYIFVVV</sequence>